<accession>A0A4Z1IKI1</accession>
<dbReference type="Proteomes" id="UP000297452">
    <property type="component" value="Unassembled WGS sequence"/>
</dbReference>
<proteinExistence type="predicted"/>
<sequence length="208" mass="22802">MLVPRILNAVNSPSTSSQPQGTALAIASQTTIFADLEVHKEATKTYRRAIFGSKVRRWFSWLHSIPQVSPHESHQAMLFGRKLTNSHSSIRADMLPIIIFNVFRICYIRKQLSCCGAVPAGTLRRTSDRINVGGSPGSAGPHQAILPGLHEPLRVHGFLRLAFHSFSAYKPQQEGKDIVSCISPERMAGGEITVGETVLGCSHTTDLF</sequence>
<reference evidence="1 2" key="1">
    <citation type="submission" date="2017-12" db="EMBL/GenBank/DDBJ databases">
        <title>Comparative genomics of Botrytis spp.</title>
        <authorList>
            <person name="Valero-Jimenez C.A."/>
            <person name="Tapia P."/>
            <person name="Veloso J."/>
            <person name="Silva-Moreno E."/>
            <person name="Staats M."/>
            <person name="Valdes J.H."/>
            <person name="Van Kan J.A.L."/>
        </authorList>
    </citation>
    <scope>NUCLEOTIDE SEQUENCE [LARGE SCALE GENOMIC DNA]</scope>
    <source>
        <strain evidence="1 2">MUCL2120</strain>
    </source>
</reference>
<evidence type="ECO:0000313" key="2">
    <source>
        <dbReference type="Proteomes" id="UP000297452"/>
    </source>
</evidence>
<organism evidence="1 2">
    <name type="scientific">Botryotinia narcissicola</name>
    <dbReference type="NCBI Taxonomy" id="278944"/>
    <lineage>
        <taxon>Eukaryota</taxon>
        <taxon>Fungi</taxon>
        <taxon>Dikarya</taxon>
        <taxon>Ascomycota</taxon>
        <taxon>Pezizomycotina</taxon>
        <taxon>Leotiomycetes</taxon>
        <taxon>Helotiales</taxon>
        <taxon>Sclerotiniaceae</taxon>
        <taxon>Botryotinia</taxon>
    </lineage>
</organism>
<gene>
    <name evidence="1" type="ORF">BOTNAR_0135g00010</name>
</gene>
<dbReference type="AlphaFoldDB" id="A0A4Z1IKI1"/>
<name>A0A4Z1IKI1_9HELO</name>
<comment type="caution">
    <text evidence="1">The sequence shown here is derived from an EMBL/GenBank/DDBJ whole genome shotgun (WGS) entry which is preliminary data.</text>
</comment>
<dbReference type="EMBL" id="PQXJ01000135">
    <property type="protein sequence ID" value="TGO61024.1"/>
    <property type="molecule type" value="Genomic_DNA"/>
</dbReference>
<keyword evidence="2" id="KW-1185">Reference proteome</keyword>
<protein>
    <submittedName>
        <fullName evidence="1">Uncharacterized protein</fullName>
    </submittedName>
</protein>
<evidence type="ECO:0000313" key="1">
    <source>
        <dbReference type="EMBL" id="TGO61024.1"/>
    </source>
</evidence>